<dbReference type="Pfam" id="PF04183">
    <property type="entry name" value="IucA_IucC"/>
    <property type="match status" value="1"/>
</dbReference>
<dbReference type="Proteomes" id="UP000838686">
    <property type="component" value="Unassembled WGS sequence"/>
</dbReference>
<feature type="domain" description="Aerobactin siderophore biosynthesis IucA/IucC-like C-terminal" evidence="4">
    <location>
        <begin position="449"/>
        <end position="608"/>
    </location>
</feature>
<dbReference type="InterPro" id="IPR037455">
    <property type="entry name" value="LucA/IucC-like"/>
</dbReference>
<proteinExistence type="inferred from homology"/>
<evidence type="ECO:0000256" key="1">
    <source>
        <dbReference type="ARBA" id="ARBA00004924"/>
    </source>
</evidence>
<dbReference type="Gene3D" id="1.10.510.40">
    <property type="match status" value="1"/>
</dbReference>
<comment type="similarity">
    <text evidence="2">Belongs to the IucA/IucC family.</text>
</comment>
<gene>
    <name evidence="5" type="primary">iucA</name>
    <name evidence="5" type="ORF">PAECIP111893_04467</name>
</gene>
<keyword evidence="5" id="KW-0436">Ligase</keyword>
<feature type="domain" description="Aerobactin siderophore biosynthesis IucA/IucC N-terminal" evidence="3">
    <location>
        <begin position="180"/>
        <end position="418"/>
    </location>
</feature>
<comment type="caution">
    <text evidence="5">The sequence shown here is derived from an EMBL/GenBank/DDBJ whole genome shotgun (WGS) entry which is preliminary data.</text>
</comment>
<dbReference type="InterPro" id="IPR022770">
    <property type="entry name" value="IucA/IucC-like_C"/>
</dbReference>
<dbReference type="PANTHER" id="PTHR34384">
    <property type="entry name" value="L-2,3-DIAMINOPROPANOATE--CITRATE LIGASE"/>
    <property type="match status" value="1"/>
</dbReference>
<dbReference type="Pfam" id="PF06276">
    <property type="entry name" value="FhuF"/>
    <property type="match status" value="1"/>
</dbReference>
<keyword evidence="6" id="KW-1185">Reference proteome</keyword>
<dbReference type="GO" id="GO:0016874">
    <property type="term" value="F:ligase activity"/>
    <property type="evidence" value="ECO:0007669"/>
    <property type="project" value="UniProtKB-KW"/>
</dbReference>
<comment type="pathway">
    <text evidence="1">Siderophore biosynthesis.</text>
</comment>
<dbReference type="InterPro" id="IPR007310">
    <property type="entry name" value="Aerobactin_biosyn_IucA/IucC_N"/>
</dbReference>
<evidence type="ECO:0000256" key="2">
    <source>
        <dbReference type="ARBA" id="ARBA00007832"/>
    </source>
</evidence>
<dbReference type="RefSeq" id="WP_236344931.1">
    <property type="nucleotide sequence ID" value="NZ_CAKMMF010000031.1"/>
</dbReference>
<dbReference type="PANTHER" id="PTHR34384:SF5">
    <property type="entry name" value="L-2,3-DIAMINOPROPANOATE--CITRATE LIGASE"/>
    <property type="match status" value="1"/>
</dbReference>
<sequence length="636" mass="70755">MFNENSRAAKRIADQAAMQNMLNCYLRETGDGLIYAAGELPAEDSLRPEYRFLAGLKGGAAAVAAGAAGTLVCRLAKQNVTLLAGVDYYSPTGRHRFDFPIYYLPGTGDGADADSATEADYVTLIALLGKELSLSANEGASTDELMLRAIQSCRNVESFVQARLEAEQQMKSKQQSQPMDFIAAEQSLLYGHLLHPTPKSRQGIPEEQNAIYSPELQGAFPLHYFRAHRSIVLEDSALGLSATELIKRDLRGDSSVSAEWLEQFASAEDWSLVPVHPLQAEQLRKQQPVQDAIAHGLLQDLGAIGRSFMATSSLRTIYHPDAQFMYKCSIPVKVTNSLRVNKYKELERGVEVHRLMGTEIGGICNRFAGFDIVADPAFITLRFEGQEDEESGFELVLRDNPFRGELAEGAVMVAALVQDPLPGGETLLAHSIRAIAKREGRSEAEVSLDWFNRYLKLSLEPMVWLYQQWGIALEAHQQNSVVRLKDGYPVHYYFRDNQGYYFCKSTEQTLEKLLPGIGSKSLTVCEDAVADERFRYYMVLNHMFGLINGFGYAGLASESLLLAKLREALEAFVPMNREPSIFLKSLLEWDHLPCKANLLTRLYDMDELVGSLEAQSVYVSIPNPLVKEVPQLAGRF</sequence>
<evidence type="ECO:0000259" key="3">
    <source>
        <dbReference type="Pfam" id="PF04183"/>
    </source>
</evidence>
<name>A0ABN8GV42_9BACL</name>
<dbReference type="EC" id="6.3.2.38" evidence="5"/>
<organism evidence="5 6">
    <name type="scientific">Paenibacillus plantiphilus</name>
    <dbReference type="NCBI Taxonomy" id="2905650"/>
    <lineage>
        <taxon>Bacteria</taxon>
        <taxon>Bacillati</taxon>
        <taxon>Bacillota</taxon>
        <taxon>Bacilli</taxon>
        <taxon>Bacillales</taxon>
        <taxon>Paenibacillaceae</taxon>
        <taxon>Paenibacillus</taxon>
    </lineage>
</organism>
<reference evidence="5" key="1">
    <citation type="submission" date="2022-01" db="EMBL/GenBank/DDBJ databases">
        <authorList>
            <person name="Criscuolo A."/>
        </authorList>
    </citation>
    <scope>NUCLEOTIDE SEQUENCE</scope>
    <source>
        <strain evidence="5">CIP111893</strain>
    </source>
</reference>
<dbReference type="EMBL" id="CAKMMF010000031">
    <property type="protein sequence ID" value="CAH1218680.1"/>
    <property type="molecule type" value="Genomic_DNA"/>
</dbReference>
<evidence type="ECO:0000259" key="4">
    <source>
        <dbReference type="Pfam" id="PF06276"/>
    </source>
</evidence>
<evidence type="ECO:0000313" key="6">
    <source>
        <dbReference type="Proteomes" id="UP000838686"/>
    </source>
</evidence>
<evidence type="ECO:0000313" key="5">
    <source>
        <dbReference type="EMBL" id="CAH1218680.1"/>
    </source>
</evidence>
<accession>A0ABN8GV42</accession>
<protein>
    <submittedName>
        <fullName evidence="5">N(2)-citryl-N(6)-acetyl-N(6)-hydroxylysine synthase</fullName>
        <ecNumber evidence="5">6.3.2.38</ecNumber>
    </submittedName>
</protein>